<dbReference type="AlphaFoldDB" id="A0A848KCN5"/>
<gene>
    <name evidence="2" type="ORF">FGL95_02475</name>
</gene>
<evidence type="ECO:0000313" key="3">
    <source>
        <dbReference type="Proteomes" id="UP000535543"/>
    </source>
</evidence>
<organism evidence="2 3">
    <name type="scientific">Antrihabitans stalactiti</name>
    <dbReference type="NCBI Taxonomy" id="2584121"/>
    <lineage>
        <taxon>Bacteria</taxon>
        <taxon>Bacillati</taxon>
        <taxon>Actinomycetota</taxon>
        <taxon>Actinomycetes</taxon>
        <taxon>Mycobacteriales</taxon>
        <taxon>Nocardiaceae</taxon>
        <taxon>Antrihabitans</taxon>
    </lineage>
</organism>
<protein>
    <submittedName>
        <fullName evidence="2">Uncharacterized protein</fullName>
    </submittedName>
</protein>
<reference evidence="2 3" key="1">
    <citation type="submission" date="2019-05" db="EMBL/GenBank/DDBJ databases">
        <authorList>
            <person name="Lee S.D."/>
        </authorList>
    </citation>
    <scope>NUCLEOTIDE SEQUENCE [LARGE SCALE GENOMIC DNA]</scope>
    <source>
        <strain evidence="2 3">YC2-7</strain>
    </source>
</reference>
<name>A0A848KCN5_9NOCA</name>
<feature type="compositionally biased region" description="Basic and acidic residues" evidence="1">
    <location>
        <begin position="1"/>
        <end position="21"/>
    </location>
</feature>
<evidence type="ECO:0000313" key="2">
    <source>
        <dbReference type="EMBL" id="NMN93900.1"/>
    </source>
</evidence>
<feature type="region of interest" description="Disordered" evidence="1">
    <location>
        <begin position="1"/>
        <end position="44"/>
    </location>
</feature>
<dbReference type="RefSeq" id="WP_169584588.1">
    <property type="nucleotide sequence ID" value="NZ_VCQU01000001.1"/>
</dbReference>
<reference evidence="2 3" key="2">
    <citation type="submission" date="2020-06" db="EMBL/GenBank/DDBJ databases">
        <title>Antribacter stalactiti gen. nov., sp. nov., a new member of the family Nacardiaceae isolated from a cave.</title>
        <authorList>
            <person name="Kim I.S."/>
        </authorList>
    </citation>
    <scope>NUCLEOTIDE SEQUENCE [LARGE SCALE GENOMIC DNA]</scope>
    <source>
        <strain evidence="2 3">YC2-7</strain>
    </source>
</reference>
<sequence length="65" mass="7968">MFEHDDEFRQLADDLFDRTTEPEPAQPRNHVPREGGPVHSERPGRFEREWSRNFFRDNVDTYDYR</sequence>
<evidence type="ECO:0000256" key="1">
    <source>
        <dbReference type="SAM" id="MobiDB-lite"/>
    </source>
</evidence>
<comment type="caution">
    <text evidence="2">The sequence shown here is derived from an EMBL/GenBank/DDBJ whole genome shotgun (WGS) entry which is preliminary data.</text>
</comment>
<proteinExistence type="predicted"/>
<accession>A0A848KCN5</accession>
<dbReference type="Proteomes" id="UP000535543">
    <property type="component" value="Unassembled WGS sequence"/>
</dbReference>
<dbReference type="EMBL" id="VCQU01000001">
    <property type="protein sequence ID" value="NMN93900.1"/>
    <property type="molecule type" value="Genomic_DNA"/>
</dbReference>
<keyword evidence="3" id="KW-1185">Reference proteome</keyword>